<feature type="transmembrane region" description="Helical" evidence="1">
    <location>
        <begin position="66"/>
        <end position="86"/>
    </location>
</feature>
<organism evidence="2 3">
    <name type="scientific">Bacillus cereus</name>
    <dbReference type="NCBI Taxonomy" id="1396"/>
    <lineage>
        <taxon>Bacteria</taxon>
        <taxon>Bacillati</taxon>
        <taxon>Bacillota</taxon>
        <taxon>Bacilli</taxon>
        <taxon>Bacillales</taxon>
        <taxon>Bacillaceae</taxon>
        <taxon>Bacillus</taxon>
        <taxon>Bacillus cereus group</taxon>
    </lineage>
</organism>
<gene>
    <name evidence="2" type="ORF">BJR07_22855</name>
</gene>
<dbReference type="Proteomes" id="UP000186535">
    <property type="component" value="Unassembled WGS sequence"/>
</dbReference>
<protein>
    <recommendedName>
        <fullName evidence="4">Phage protein</fullName>
    </recommendedName>
</protein>
<keyword evidence="1" id="KW-1133">Transmembrane helix</keyword>
<proteinExistence type="predicted"/>
<reference evidence="2 3" key="1">
    <citation type="submission" date="2016-11" db="EMBL/GenBank/DDBJ databases">
        <title>Identification of Bacillus cereus isolated from egg-white.</title>
        <authorList>
            <person name="Soni A."/>
            <person name="Oey I."/>
            <person name="Silcock P."/>
            <person name="Bremer P."/>
        </authorList>
    </citation>
    <scope>NUCLEOTIDE SEQUENCE [LARGE SCALE GENOMIC DNA]</scope>
    <source>
        <strain evidence="2 3">NZAS03</strain>
    </source>
</reference>
<comment type="caution">
    <text evidence="2">The sequence shown here is derived from an EMBL/GenBank/DDBJ whole genome shotgun (WGS) entry which is preliminary data.</text>
</comment>
<evidence type="ECO:0000313" key="3">
    <source>
        <dbReference type="Proteomes" id="UP000186535"/>
    </source>
</evidence>
<dbReference type="EMBL" id="MPON01000010">
    <property type="protein sequence ID" value="OKA34363.1"/>
    <property type="molecule type" value="Genomic_DNA"/>
</dbReference>
<name>A0A1C4CB14_BACCE</name>
<accession>A0A1C4CB14</accession>
<evidence type="ECO:0008006" key="4">
    <source>
        <dbReference type="Google" id="ProtNLM"/>
    </source>
</evidence>
<dbReference type="AlphaFoldDB" id="A0A1C4CB14"/>
<keyword evidence="1" id="KW-0472">Membrane</keyword>
<dbReference type="RefSeq" id="WP_073518386.1">
    <property type="nucleotide sequence ID" value="NZ_JADNPW010000019.1"/>
</dbReference>
<sequence>MDQKDYERLAKVEAQLENLTQLVVELKAQIGVFSQNFPTRIEVAEMFRSRDEDIKEMKEDKRNNKALAASWASVVVAVVAVGVALLK</sequence>
<keyword evidence="1" id="KW-0812">Transmembrane</keyword>
<evidence type="ECO:0000256" key="1">
    <source>
        <dbReference type="SAM" id="Phobius"/>
    </source>
</evidence>
<evidence type="ECO:0000313" key="2">
    <source>
        <dbReference type="EMBL" id="OKA34363.1"/>
    </source>
</evidence>